<dbReference type="GO" id="GO:0009294">
    <property type="term" value="P:DNA-mediated transformation"/>
    <property type="evidence" value="ECO:0007669"/>
    <property type="project" value="InterPro"/>
</dbReference>
<dbReference type="Proteomes" id="UP000002301">
    <property type="component" value="Chromosome 1"/>
</dbReference>
<proteinExistence type="inferred from homology"/>
<keyword evidence="4" id="KW-1185">Reference proteome</keyword>
<dbReference type="STRING" id="439375.Oant_0895"/>
<dbReference type="InterPro" id="IPR057666">
    <property type="entry name" value="DrpA_SLOG"/>
</dbReference>
<evidence type="ECO:0000259" key="2">
    <source>
        <dbReference type="Pfam" id="PF02481"/>
    </source>
</evidence>
<dbReference type="PANTHER" id="PTHR43022:SF1">
    <property type="entry name" value="PROTEIN SMF"/>
    <property type="match status" value="1"/>
</dbReference>
<sequence>MWLEQSASFRSIATRFAADPTAMPSDFVSPKIAEQCADEVFKRLKQKGVHHFGVRIHHAGDYPQKLRDARHPVEMLYFQGTWELTETPSVAIVGSRKASDDGKKRARQLAQGLVAGRSGTGSDGYTVVSGLAAGIDREAHEAAIAIGGRTIAVIGTPLGDFYPKENKALQEKIAKDYLLISQVPVLRYARQAVPQNRLFFPERNVTMSALTEATIIVEAGETSGTLTQARAAIHQGRKLFILNSCFERSDITWPAYYEKQGAIRVRNIDDIWNNLGQ</sequence>
<dbReference type="SUPFAM" id="SSF102405">
    <property type="entry name" value="MCP/YpsA-like"/>
    <property type="match status" value="1"/>
</dbReference>
<evidence type="ECO:0000313" key="4">
    <source>
        <dbReference type="Proteomes" id="UP000002301"/>
    </source>
</evidence>
<name>A6WXB3_BRUA4</name>
<dbReference type="HOGENOM" id="CLU_029601_3_0_5"/>
<evidence type="ECO:0000256" key="1">
    <source>
        <dbReference type="ARBA" id="ARBA00006525"/>
    </source>
</evidence>
<dbReference type="PANTHER" id="PTHR43022">
    <property type="entry name" value="PROTEIN SMF"/>
    <property type="match status" value="1"/>
</dbReference>
<dbReference type="Pfam" id="PF02481">
    <property type="entry name" value="DNA_processg_A"/>
    <property type="match status" value="1"/>
</dbReference>
<dbReference type="AlphaFoldDB" id="A6WXB3"/>
<dbReference type="Gene3D" id="3.40.50.450">
    <property type="match status" value="1"/>
</dbReference>
<organism evidence="3 4">
    <name type="scientific">Brucella anthropi (strain ATCC 49188 / DSM 6882 / CCUG 24695 / JCM 21032 / LMG 3331 / NBRC 15819 / NCTC 12168 / Alc 37)</name>
    <name type="common">Ochrobactrum anthropi</name>
    <dbReference type="NCBI Taxonomy" id="439375"/>
    <lineage>
        <taxon>Bacteria</taxon>
        <taxon>Pseudomonadati</taxon>
        <taxon>Pseudomonadota</taxon>
        <taxon>Alphaproteobacteria</taxon>
        <taxon>Hyphomicrobiales</taxon>
        <taxon>Brucellaceae</taxon>
        <taxon>Brucella/Ochrobactrum group</taxon>
        <taxon>Brucella</taxon>
    </lineage>
</organism>
<reference evidence="3 4" key="1">
    <citation type="journal article" date="2011" name="J. Bacteriol.">
        <title>Genome of Ochrobactrum anthropi ATCC 49188 T, a versatile opportunistic pathogen and symbiont of several eukaryotic hosts.</title>
        <authorList>
            <person name="Chain P.S."/>
            <person name="Lang D.M."/>
            <person name="Comerci D.J."/>
            <person name="Malfatti S.A."/>
            <person name="Vergez L.M."/>
            <person name="Shin M."/>
            <person name="Ugalde R.A."/>
            <person name="Garcia E."/>
            <person name="Tolmasky M.E."/>
        </authorList>
    </citation>
    <scope>NUCLEOTIDE SEQUENCE [LARGE SCALE GENOMIC DNA]</scope>
    <source>
        <strain evidence="4">ATCC 49188 / DSM 6882 / CCUG 24695 / JCM 21032 / LMG 3331 / NBRC 15819 / NCTC 12168 / Alc 37</strain>
    </source>
</reference>
<comment type="similarity">
    <text evidence="1">Belongs to the DprA/Smf family.</text>
</comment>
<dbReference type="KEGG" id="oan:Oant_0895"/>
<evidence type="ECO:0000313" key="3">
    <source>
        <dbReference type="EMBL" id="ABS13617.1"/>
    </source>
</evidence>
<feature type="domain" description="Smf/DprA SLOG" evidence="2">
    <location>
        <begin position="56"/>
        <end position="275"/>
    </location>
</feature>
<protein>
    <submittedName>
        <fullName evidence="3">SMF family protein</fullName>
    </submittedName>
</protein>
<dbReference type="EMBL" id="CP000758">
    <property type="protein sequence ID" value="ABS13617.1"/>
    <property type="molecule type" value="Genomic_DNA"/>
</dbReference>
<dbReference type="InterPro" id="IPR003488">
    <property type="entry name" value="DprA"/>
</dbReference>
<dbReference type="eggNOG" id="COG0758">
    <property type="taxonomic scope" value="Bacteria"/>
</dbReference>
<gene>
    <name evidence="3" type="ordered locus">Oant_0895</name>
</gene>
<accession>A6WXB3</accession>